<keyword evidence="7 8" id="KW-0472">Membrane</keyword>
<evidence type="ECO:0000313" key="10">
    <source>
        <dbReference type="Proteomes" id="UP001198010"/>
    </source>
</evidence>
<feature type="transmembrane region" description="Helical" evidence="8">
    <location>
        <begin position="267"/>
        <end position="285"/>
    </location>
</feature>
<organism evidence="9 10">
    <name type="scientific">Veillonella nakazawae</name>
    <dbReference type="NCBI Taxonomy" id="2682456"/>
    <lineage>
        <taxon>Bacteria</taxon>
        <taxon>Bacillati</taxon>
        <taxon>Bacillota</taxon>
        <taxon>Negativicutes</taxon>
        <taxon>Veillonellales</taxon>
        <taxon>Veillonellaceae</taxon>
        <taxon>Veillonella</taxon>
    </lineage>
</organism>
<comment type="caution">
    <text evidence="9">The sequence shown here is derived from an EMBL/GenBank/DDBJ whole genome shotgun (WGS) entry which is preliminary data.</text>
</comment>
<dbReference type="NCBIfam" id="NF037994">
    <property type="entry name" value="DcuC_1"/>
    <property type="match status" value="1"/>
</dbReference>
<evidence type="ECO:0000256" key="7">
    <source>
        <dbReference type="ARBA" id="ARBA00023136"/>
    </source>
</evidence>
<dbReference type="AlphaFoldDB" id="A0AB35HC97"/>
<feature type="transmembrane region" description="Helical" evidence="8">
    <location>
        <begin position="16"/>
        <end position="37"/>
    </location>
</feature>
<feature type="transmembrane region" description="Helical" evidence="8">
    <location>
        <begin position="156"/>
        <end position="176"/>
    </location>
</feature>
<feature type="transmembrane region" description="Helical" evidence="8">
    <location>
        <begin position="113"/>
        <end position="144"/>
    </location>
</feature>
<keyword evidence="3" id="KW-0813">Transport</keyword>
<evidence type="ECO:0000256" key="6">
    <source>
        <dbReference type="ARBA" id="ARBA00022989"/>
    </source>
</evidence>
<keyword evidence="5 8" id="KW-0812">Transmembrane</keyword>
<dbReference type="GO" id="GO:0015556">
    <property type="term" value="F:C4-dicarboxylate transmembrane transporter activity"/>
    <property type="evidence" value="ECO:0007669"/>
    <property type="project" value="InterPro"/>
</dbReference>
<evidence type="ECO:0000256" key="5">
    <source>
        <dbReference type="ARBA" id="ARBA00022692"/>
    </source>
</evidence>
<evidence type="ECO:0000256" key="2">
    <source>
        <dbReference type="ARBA" id="ARBA00005275"/>
    </source>
</evidence>
<evidence type="ECO:0000256" key="8">
    <source>
        <dbReference type="SAM" id="Phobius"/>
    </source>
</evidence>
<name>A0AB35HC97_9FIRM</name>
<proteinExistence type="inferred from homology"/>
<dbReference type="InterPro" id="IPR018385">
    <property type="entry name" value="C4_dicarb_anaerob_car-like"/>
</dbReference>
<evidence type="ECO:0000313" key="9">
    <source>
        <dbReference type="EMBL" id="MCB8605796.1"/>
    </source>
</evidence>
<protein>
    <submittedName>
        <fullName evidence="9">C4-dicarboxylate transporter DcuC</fullName>
    </submittedName>
</protein>
<dbReference type="GO" id="GO:0005886">
    <property type="term" value="C:plasma membrane"/>
    <property type="evidence" value="ECO:0007669"/>
    <property type="project" value="UniProtKB-SubCell"/>
</dbReference>
<evidence type="ECO:0000256" key="4">
    <source>
        <dbReference type="ARBA" id="ARBA00022475"/>
    </source>
</evidence>
<dbReference type="PANTHER" id="PTHR42002">
    <property type="entry name" value="ANAEROBIC C4-DICARBOXYLATE TRANSPORTER DCUC-RELATED"/>
    <property type="match status" value="1"/>
</dbReference>
<dbReference type="EMBL" id="JAJDLA010000007">
    <property type="protein sequence ID" value="MCB8605796.1"/>
    <property type="molecule type" value="Genomic_DNA"/>
</dbReference>
<keyword evidence="4" id="KW-1003">Cell membrane</keyword>
<feature type="transmembrane region" description="Helical" evidence="8">
    <location>
        <begin position="384"/>
        <end position="409"/>
    </location>
</feature>
<feature type="transmembrane region" description="Helical" evidence="8">
    <location>
        <begin position="44"/>
        <end position="68"/>
    </location>
</feature>
<feature type="transmembrane region" description="Helical" evidence="8">
    <location>
        <begin position="341"/>
        <end position="364"/>
    </location>
</feature>
<keyword evidence="6 8" id="KW-1133">Transmembrane helix</keyword>
<evidence type="ECO:0000256" key="1">
    <source>
        <dbReference type="ARBA" id="ARBA00004651"/>
    </source>
</evidence>
<evidence type="ECO:0000256" key="3">
    <source>
        <dbReference type="ARBA" id="ARBA00022448"/>
    </source>
</evidence>
<sequence length="437" mass="45312">MYSVIEWQLLLVGNTWIGEIMVIAGIVIVVATFIAIIKQFETRLVLLLSGLLMCFIGGQLSAGTTAFVKELTNPGLVPTICTVLGFSYVMEYTKCTEHMVYFISAGLKKMTKIIIPGAVIITFLINIALPTAAGCAAAVGALLIPALIRSGVHPAMAGSAIFLGTWGSALSPGLMFNPQVAQLAGEDVMTVIASFSMQAIIGIVVAAILLNIVAIVKKEHIGYVLKEANAEEGKEFKVNYLYAIIPIIPLVLLVLGSKQVAVIPEISVPVSMLIGTAIGIIAVRPNVTEAVKKFFRGTGDGMCDVVGLMAAAACFTAGMQYIGLTSALIDGMKNSQQIAQIGAAFGPFLLAVISGSGNAAALAFNGAVTPHAADFGYGIMQLGSMAQLGAGIGRSMSPVAGAGIIIAGLAGINPMEMAKRNAVPCIIATVVIMLLLL</sequence>
<reference evidence="9" key="1">
    <citation type="submission" date="2021-10" db="EMBL/GenBank/DDBJ databases">
        <title>Collection of gut derived symbiotic bacterial strains cultured from healthy donors.</title>
        <authorList>
            <person name="Lin H."/>
            <person name="Littmann E."/>
            <person name="Kohout C."/>
            <person name="Pamer E.G."/>
        </authorList>
    </citation>
    <scope>NUCLEOTIDE SEQUENCE</scope>
    <source>
        <strain evidence="9">DFI.4.35</strain>
    </source>
</reference>
<dbReference type="PANTHER" id="PTHR42002:SF2">
    <property type="entry name" value="ANAEROBIC C4-DICARBOXYLATE TRANSPORTER DCUC-RELATED"/>
    <property type="match status" value="1"/>
</dbReference>
<accession>A0AB35HC97</accession>
<feature type="transmembrane region" description="Helical" evidence="8">
    <location>
        <begin position="236"/>
        <end position="255"/>
    </location>
</feature>
<feature type="transmembrane region" description="Helical" evidence="8">
    <location>
        <begin position="188"/>
        <end position="216"/>
    </location>
</feature>
<gene>
    <name evidence="9" type="primary">dcuC</name>
    <name evidence="9" type="ORF">LJD63_05935</name>
</gene>
<dbReference type="InterPro" id="IPR004669">
    <property type="entry name" value="C4_dicarb_anaerob_car"/>
</dbReference>
<dbReference type="Proteomes" id="UP001198010">
    <property type="component" value="Unassembled WGS sequence"/>
</dbReference>
<dbReference type="Pfam" id="PF03606">
    <property type="entry name" value="DcuC"/>
    <property type="match status" value="1"/>
</dbReference>
<comment type="similarity">
    <text evidence="2">Belongs to the DcuC/DcuD transporter (TC 2.A.61) family.</text>
</comment>
<comment type="subcellular location">
    <subcellularLocation>
        <location evidence="1">Cell membrane</location>
        <topology evidence="1">Multi-pass membrane protein</topology>
    </subcellularLocation>
</comment>